<dbReference type="Gene3D" id="3.40.50.450">
    <property type="match status" value="1"/>
</dbReference>
<reference evidence="2" key="1">
    <citation type="submission" date="2020-04" db="EMBL/GenBank/DDBJ databases">
        <authorList>
            <person name="Chiriac C."/>
            <person name="Salcher M."/>
            <person name="Ghai R."/>
            <person name="Kavagutti S V."/>
        </authorList>
    </citation>
    <scope>NUCLEOTIDE SEQUENCE</scope>
</reference>
<dbReference type="InterPro" id="IPR019627">
    <property type="entry name" value="YAcAr"/>
</dbReference>
<evidence type="ECO:0000313" key="2">
    <source>
        <dbReference type="EMBL" id="CAB4143417.1"/>
    </source>
</evidence>
<evidence type="ECO:0000259" key="1">
    <source>
        <dbReference type="Pfam" id="PF10686"/>
    </source>
</evidence>
<sequence>MKLAIIGSRTFNDYALLQQSLETYRPKITLVVSGAARGADSLGEQWAKQNGIGTKIFPADWDRYGKRAGYIRNEDIIKHSDCVIAFWDGHSRGTAHSISLCEKYNKPYKIVKI</sequence>
<protein>
    <submittedName>
        <fullName evidence="2">Mycobacteriophage D29, Gp61</fullName>
    </submittedName>
</protein>
<accession>A0A6J5MCA1</accession>
<feature type="domain" description="YspA cpYpsA-related SLOG" evidence="1">
    <location>
        <begin position="1"/>
        <end position="64"/>
    </location>
</feature>
<proteinExistence type="predicted"/>
<gene>
    <name evidence="2" type="ORF">UFOVP449_183</name>
</gene>
<dbReference type="EMBL" id="LR796420">
    <property type="protein sequence ID" value="CAB4143417.1"/>
    <property type="molecule type" value="Genomic_DNA"/>
</dbReference>
<organism evidence="2">
    <name type="scientific">uncultured Caudovirales phage</name>
    <dbReference type="NCBI Taxonomy" id="2100421"/>
    <lineage>
        <taxon>Viruses</taxon>
        <taxon>Duplodnaviria</taxon>
        <taxon>Heunggongvirae</taxon>
        <taxon>Uroviricota</taxon>
        <taxon>Caudoviricetes</taxon>
        <taxon>Peduoviridae</taxon>
        <taxon>Maltschvirus</taxon>
        <taxon>Maltschvirus maltsch</taxon>
    </lineage>
</organism>
<dbReference type="Pfam" id="PF10686">
    <property type="entry name" value="YAcAr"/>
    <property type="match status" value="1"/>
</dbReference>
<name>A0A6J5MCA1_9CAUD</name>